<dbReference type="PROSITE" id="PS51294">
    <property type="entry name" value="HTH_MYB"/>
    <property type="match status" value="2"/>
</dbReference>
<dbReference type="InterPro" id="IPR050560">
    <property type="entry name" value="MYB_TF"/>
</dbReference>
<dbReference type="SUPFAM" id="SSF46689">
    <property type="entry name" value="Homeodomain-like"/>
    <property type="match status" value="1"/>
</dbReference>
<organism evidence="9 10">
    <name type="scientific">Senna tora</name>
    <dbReference type="NCBI Taxonomy" id="362788"/>
    <lineage>
        <taxon>Eukaryota</taxon>
        <taxon>Viridiplantae</taxon>
        <taxon>Streptophyta</taxon>
        <taxon>Embryophyta</taxon>
        <taxon>Tracheophyta</taxon>
        <taxon>Spermatophyta</taxon>
        <taxon>Magnoliopsida</taxon>
        <taxon>eudicotyledons</taxon>
        <taxon>Gunneridae</taxon>
        <taxon>Pentapetalae</taxon>
        <taxon>rosids</taxon>
        <taxon>fabids</taxon>
        <taxon>Fabales</taxon>
        <taxon>Fabaceae</taxon>
        <taxon>Caesalpinioideae</taxon>
        <taxon>Cassia clade</taxon>
        <taxon>Senna</taxon>
    </lineage>
</organism>
<evidence type="ECO:0000256" key="6">
    <source>
        <dbReference type="SAM" id="MobiDB-lite"/>
    </source>
</evidence>
<name>A0A834WHQ9_9FABA</name>
<evidence type="ECO:0000313" key="10">
    <source>
        <dbReference type="Proteomes" id="UP000634136"/>
    </source>
</evidence>
<dbReference type="Proteomes" id="UP000634136">
    <property type="component" value="Unassembled WGS sequence"/>
</dbReference>
<dbReference type="PROSITE" id="PS50090">
    <property type="entry name" value="MYB_LIKE"/>
    <property type="match status" value="2"/>
</dbReference>
<dbReference type="EMBL" id="JAAIUW010000008">
    <property type="protein sequence ID" value="KAF7819816.1"/>
    <property type="molecule type" value="Genomic_DNA"/>
</dbReference>
<dbReference type="Pfam" id="PF13921">
    <property type="entry name" value="Myb_DNA-bind_6"/>
    <property type="match status" value="1"/>
</dbReference>
<keyword evidence="3" id="KW-0805">Transcription regulation</keyword>
<reference evidence="9" key="1">
    <citation type="submission" date="2020-09" db="EMBL/GenBank/DDBJ databases">
        <title>Genome-Enabled Discovery of Anthraquinone Biosynthesis in Senna tora.</title>
        <authorList>
            <person name="Kang S.-H."/>
            <person name="Pandey R.P."/>
            <person name="Lee C.-M."/>
            <person name="Sim J.-S."/>
            <person name="Jeong J.-T."/>
            <person name="Choi B.-S."/>
            <person name="Jung M."/>
            <person name="Ginzburg D."/>
            <person name="Zhao K."/>
            <person name="Won S.Y."/>
            <person name="Oh T.-J."/>
            <person name="Yu Y."/>
            <person name="Kim N.-H."/>
            <person name="Lee O.R."/>
            <person name="Lee T.-H."/>
            <person name="Bashyal P."/>
            <person name="Kim T.-S."/>
            <person name="Lee W.-H."/>
            <person name="Kawkins C."/>
            <person name="Kim C.-K."/>
            <person name="Kim J.S."/>
            <person name="Ahn B.O."/>
            <person name="Rhee S.Y."/>
            <person name="Sohng J.K."/>
        </authorList>
    </citation>
    <scope>NUCLEOTIDE SEQUENCE</scope>
    <source>
        <tissue evidence="9">Leaf</tissue>
    </source>
</reference>
<dbReference type="OrthoDB" id="2143914at2759"/>
<feature type="compositionally biased region" description="Basic and acidic residues" evidence="6">
    <location>
        <begin position="151"/>
        <end position="175"/>
    </location>
</feature>
<dbReference type="InterPro" id="IPR001005">
    <property type="entry name" value="SANT/Myb"/>
</dbReference>
<keyword evidence="5" id="KW-0539">Nucleus</keyword>
<evidence type="ECO:0000256" key="5">
    <source>
        <dbReference type="ARBA" id="ARBA00023242"/>
    </source>
</evidence>
<feature type="region of interest" description="Disordered" evidence="6">
    <location>
        <begin position="141"/>
        <end position="177"/>
    </location>
</feature>
<comment type="caution">
    <text evidence="9">The sequence shown here is derived from an EMBL/GenBank/DDBJ whole genome shotgun (WGS) entry which is preliminary data.</text>
</comment>
<dbReference type="PANTHER" id="PTHR45614:SF273">
    <property type="entry name" value="MYB DOMAIN PROTEIN 100-RELATED"/>
    <property type="match status" value="1"/>
</dbReference>
<feature type="region of interest" description="Disordered" evidence="6">
    <location>
        <begin position="271"/>
        <end position="325"/>
    </location>
</feature>
<feature type="compositionally biased region" description="Pro residues" evidence="6">
    <location>
        <begin position="306"/>
        <end position="322"/>
    </location>
</feature>
<accession>A0A834WHQ9</accession>
<evidence type="ECO:0000259" key="8">
    <source>
        <dbReference type="PROSITE" id="PS51294"/>
    </source>
</evidence>
<gene>
    <name evidence="9" type="ORF">G2W53_025271</name>
</gene>
<dbReference type="GO" id="GO:0000978">
    <property type="term" value="F:RNA polymerase II cis-regulatory region sequence-specific DNA binding"/>
    <property type="evidence" value="ECO:0007669"/>
    <property type="project" value="TreeGrafter"/>
</dbReference>
<proteinExistence type="predicted"/>
<evidence type="ECO:0000313" key="9">
    <source>
        <dbReference type="EMBL" id="KAF7819816.1"/>
    </source>
</evidence>
<dbReference type="GO" id="GO:0000981">
    <property type="term" value="F:DNA-binding transcription factor activity, RNA polymerase II-specific"/>
    <property type="evidence" value="ECO:0007669"/>
    <property type="project" value="TreeGrafter"/>
</dbReference>
<dbReference type="InterPro" id="IPR009057">
    <property type="entry name" value="Homeodomain-like_sf"/>
</dbReference>
<keyword evidence="10" id="KW-1185">Reference proteome</keyword>
<evidence type="ECO:0000256" key="2">
    <source>
        <dbReference type="ARBA" id="ARBA00022737"/>
    </source>
</evidence>
<comment type="subcellular location">
    <subcellularLocation>
        <location evidence="1">Nucleus</location>
    </subcellularLocation>
</comment>
<protein>
    <submittedName>
        <fullName evidence="9">Transcription factor MYB118-like</fullName>
    </submittedName>
</protein>
<dbReference type="GO" id="GO:0005634">
    <property type="term" value="C:nucleus"/>
    <property type="evidence" value="ECO:0007669"/>
    <property type="project" value="UniProtKB-SubCell"/>
</dbReference>
<dbReference type="Gene3D" id="1.10.10.60">
    <property type="entry name" value="Homeodomain-like"/>
    <property type="match status" value="2"/>
</dbReference>
<dbReference type="FunFam" id="1.10.10.60:FF:000010">
    <property type="entry name" value="Transcriptional activator Myb isoform A"/>
    <property type="match status" value="1"/>
</dbReference>
<feature type="domain" description="Myb-like" evidence="7">
    <location>
        <begin position="171"/>
        <end position="222"/>
    </location>
</feature>
<feature type="domain" description="HTH myb-type" evidence="8">
    <location>
        <begin position="171"/>
        <end position="226"/>
    </location>
</feature>
<feature type="domain" description="Myb-like" evidence="7">
    <location>
        <begin position="223"/>
        <end position="273"/>
    </location>
</feature>
<keyword evidence="2" id="KW-0677">Repeat</keyword>
<dbReference type="SMART" id="SM00717">
    <property type="entry name" value="SANT"/>
    <property type="match status" value="2"/>
</dbReference>
<dbReference type="PANTHER" id="PTHR45614">
    <property type="entry name" value="MYB PROTEIN-RELATED"/>
    <property type="match status" value="1"/>
</dbReference>
<dbReference type="AlphaFoldDB" id="A0A834WHQ9"/>
<keyword evidence="4" id="KW-0238">DNA-binding</keyword>
<dbReference type="CDD" id="cd00167">
    <property type="entry name" value="SANT"/>
    <property type="match status" value="2"/>
</dbReference>
<sequence length="387" mass="44415">MEFDPNFVKSFPTLSGLFPENPPKSSPEFSMPMPANSPMDNLLHSNHDSFQHFQQNNPQIMHLMNSSNSNIVPSPSLGLPLSLRDNNNNNAYANGSLRDFINTTRHYRRGIWDLPQNVPNNLMNVSYSPYYRQPHGLLLKVQEQDTNSDQRGNDDENKKKRMRKENDGSGEKDIVKGQWTPEEDRMLMQLVDQLGVKKWSQVAQALGGRMGKQCRERWHNHLRPDIRKDAWTEEEDMILIQAHKELGNKWAEIARRLPGRTENTVKNHWNATKRRQHAKKLRNNKPSSSRPSLLQDYIMQVIDSDAPPPPPAAAPPPPPPPPEVDDYHVIQAFDNINNNIHVNAGNNFGEWEVEVYTPAEEGDDQEVGANKKEIDLIEMMHANKFYN</sequence>
<evidence type="ECO:0000259" key="7">
    <source>
        <dbReference type="PROSITE" id="PS50090"/>
    </source>
</evidence>
<evidence type="ECO:0000256" key="1">
    <source>
        <dbReference type="ARBA" id="ARBA00004123"/>
    </source>
</evidence>
<feature type="domain" description="HTH myb-type" evidence="8">
    <location>
        <begin position="227"/>
        <end position="277"/>
    </location>
</feature>
<dbReference type="InterPro" id="IPR017930">
    <property type="entry name" value="Myb_dom"/>
</dbReference>
<evidence type="ECO:0000256" key="3">
    <source>
        <dbReference type="ARBA" id="ARBA00023015"/>
    </source>
</evidence>
<keyword evidence="3" id="KW-0804">Transcription</keyword>
<evidence type="ECO:0000256" key="4">
    <source>
        <dbReference type="ARBA" id="ARBA00023125"/>
    </source>
</evidence>
<feature type="compositionally biased region" description="Basic residues" evidence="6">
    <location>
        <begin position="271"/>
        <end position="283"/>
    </location>
</feature>